<keyword evidence="3" id="KW-1185">Reference proteome</keyword>
<accession>A0AAW0C4V0</accession>
<name>A0AAW0C4V0_9AGAR</name>
<evidence type="ECO:0000313" key="2">
    <source>
        <dbReference type="EMBL" id="KAK7033684.1"/>
    </source>
</evidence>
<comment type="caution">
    <text evidence="2">The sequence shown here is derived from an EMBL/GenBank/DDBJ whole genome shotgun (WGS) entry which is preliminary data.</text>
</comment>
<proteinExistence type="predicted"/>
<sequence>MNALNNLPYPAQTTLFDVVPTKDLLALRVVSKETLLDLNQYTSTTFALPNIYGHFFTPNQQPVIRTKLAHAGGLISGPAVFDMFRRQSAEPQRIDIYAPENTIPAIGQAIKEMDYTYQPLPSKVKNRWNYDKQLPVFEDAVRCEFSKWCPNTGDIDSFCDDSTVAGVFTFANKKEKEIRLIATRTEPVEVILSFHSTHLMNFATATEYVSLYPKSTFLDKRALVLETPTTAMQGIYDQCGKEGWTTTNSLTAEEVLRRDDELSLQTRWVGDSHCWIIKLAQLKDFNQEEAQYHALWVASWHLSCPGANRIQISFHRLEDKRLANPYILTWEAEKAVWAHPCFRALEDAIVTGGIADNDHQMEGSNGDSDSDHDR</sequence>
<gene>
    <name evidence="2" type="ORF">VNI00_012684</name>
</gene>
<organism evidence="2 3">
    <name type="scientific">Paramarasmius palmivorus</name>
    <dbReference type="NCBI Taxonomy" id="297713"/>
    <lineage>
        <taxon>Eukaryota</taxon>
        <taxon>Fungi</taxon>
        <taxon>Dikarya</taxon>
        <taxon>Basidiomycota</taxon>
        <taxon>Agaricomycotina</taxon>
        <taxon>Agaricomycetes</taxon>
        <taxon>Agaricomycetidae</taxon>
        <taxon>Agaricales</taxon>
        <taxon>Marasmiineae</taxon>
        <taxon>Marasmiaceae</taxon>
        <taxon>Paramarasmius</taxon>
    </lineage>
</organism>
<evidence type="ECO:0008006" key="4">
    <source>
        <dbReference type="Google" id="ProtNLM"/>
    </source>
</evidence>
<dbReference type="EMBL" id="JAYKXP010000060">
    <property type="protein sequence ID" value="KAK7033684.1"/>
    <property type="molecule type" value="Genomic_DNA"/>
</dbReference>
<dbReference type="Proteomes" id="UP001383192">
    <property type="component" value="Unassembled WGS sequence"/>
</dbReference>
<feature type="region of interest" description="Disordered" evidence="1">
    <location>
        <begin position="355"/>
        <end position="374"/>
    </location>
</feature>
<reference evidence="2 3" key="1">
    <citation type="submission" date="2024-01" db="EMBL/GenBank/DDBJ databases">
        <title>A draft genome for a cacao thread blight-causing isolate of Paramarasmius palmivorus.</title>
        <authorList>
            <person name="Baruah I.K."/>
            <person name="Bukari Y."/>
            <person name="Amoako-Attah I."/>
            <person name="Meinhardt L.W."/>
            <person name="Bailey B.A."/>
            <person name="Cohen S.P."/>
        </authorList>
    </citation>
    <scope>NUCLEOTIDE SEQUENCE [LARGE SCALE GENOMIC DNA]</scope>
    <source>
        <strain evidence="2 3">GH-12</strain>
    </source>
</reference>
<protein>
    <recommendedName>
        <fullName evidence="4">F-box domain-containing protein</fullName>
    </recommendedName>
</protein>
<evidence type="ECO:0000256" key="1">
    <source>
        <dbReference type="SAM" id="MobiDB-lite"/>
    </source>
</evidence>
<evidence type="ECO:0000313" key="3">
    <source>
        <dbReference type="Proteomes" id="UP001383192"/>
    </source>
</evidence>
<dbReference type="AlphaFoldDB" id="A0AAW0C4V0"/>